<protein>
    <submittedName>
        <fullName evidence="2">Transposase-like protein</fullName>
    </submittedName>
</protein>
<comment type="caution">
    <text evidence="2">The sequence shown here is derived from an EMBL/GenBank/DDBJ whole genome shotgun (WGS) entry which is preliminary data.</text>
</comment>
<evidence type="ECO:0000313" key="3">
    <source>
        <dbReference type="Proteomes" id="UP000583800"/>
    </source>
</evidence>
<accession>A0A7X0F062</accession>
<feature type="domain" description="Resolvase HTH" evidence="1">
    <location>
        <begin position="4"/>
        <end position="40"/>
    </location>
</feature>
<dbReference type="InterPro" id="IPR009057">
    <property type="entry name" value="Homeodomain-like_sf"/>
</dbReference>
<organism evidence="2 3">
    <name type="scientific">Nonomuraea muscovyensis</name>
    <dbReference type="NCBI Taxonomy" id="1124761"/>
    <lineage>
        <taxon>Bacteria</taxon>
        <taxon>Bacillati</taxon>
        <taxon>Actinomycetota</taxon>
        <taxon>Actinomycetes</taxon>
        <taxon>Streptosporangiales</taxon>
        <taxon>Streptosporangiaceae</taxon>
        <taxon>Nonomuraea</taxon>
    </lineage>
</organism>
<dbReference type="GO" id="GO:0000150">
    <property type="term" value="F:DNA strand exchange activity"/>
    <property type="evidence" value="ECO:0007669"/>
    <property type="project" value="InterPro"/>
</dbReference>
<dbReference type="GO" id="GO:0003677">
    <property type="term" value="F:DNA binding"/>
    <property type="evidence" value="ECO:0007669"/>
    <property type="project" value="InterPro"/>
</dbReference>
<gene>
    <name evidence="2" type="ORF">FHU36_003921</name>
</gene>
<evidence type="ECO:0000259" key="1">
    <source>
        <dbReference type="Pfam" id="PF02796"/>
    </source>
</evidence>
<dbReference type="AlphaFoldDB" id="A0A7X0F062"/>
<dbReference type="EMBL" id="JACHJB010000002">
    <property type="protein sequence ID" value="MBB6347376.1"/>
    <property type="molecule type" value="Genomic_DNA"/>
</dbReference>
<evidence type="ECO:0000313" key="2">
    <source>
        <dbReference type="EMBL" id="MBB6347376.1"/>
    </source>
</evidence>
<dbReference type="RefSeq" id="WP_185085332.1">
    <property type="nucleotide sequence ID" value="NZ_JACHJB010000002.1"/>
</dbReference>
<dbReference type="SUPFAM" id="SSF46689">
    <property type="entry name" value="Homeodomain-like"/>
    <property type="match status" value="1"/>
</dbReference>
<dbReference type="Gene3D" id="1.10.10.60">
    <property type="entry name" value="Homeodomain-like"/>
    <property type="match status" value="1"/>
</dbReference>
<keyword evidence="3" id="KW-1185">Reference proteome</keyword>
<dbReference type="Proteomes" id="UP000583800">
    <property type="component" value="Unassembled WGS sequence"/>
</dbReference>
<dbReference type="Pfam" id="PF02796">
    <property type="entry name" value="HTH_7"/>
    <property type="match status" value="1"/>
</dbReference>
<name>A0A7X0F062_9ACTN</name>
<dbReference type="InterPro" id="IPR006120">
    <property type="entry name" value="Resolvase_HTH_dom"/>
</dbReference>
<dbReference type="CDD" id="cd00569">
    <property type="entry name" value="HTH_Hin_like"/>
    <property type="match status" value="1"/>
</dbReference>
<sequence>MTPEQVRHARALLTQPDVTVSSIARLLGISRSTTYKYVPELKAGGHSLHMDPAAELETLS</sequence>
<proteinExistence type="predicted"/>
<reference evidence="2 3" key="1">
    <citation type="submission" date="2020-08" db="EMBL/GenBank/DDBJ databases">
        <title>Sequencing the genomes of 1000 actinobacteria strains.</title>
        <authorList>
            <person name="Klenk H.-P."/>
        </authorList>
    </citation>
    <scope>NUCLEOTIDE SEQUENCE [LARGE SCALE GENOMIC DNA]</scope>
    <source>
        <strain evidence="2 3">DSM 45913</strain>
    </source>
</reference>